<feature type="binding site" evidence="10">
    <location>
        <begin position="11"/>
        <end position="16"/>
    </location>
    <ligand>
        <name>substrate</name>
    </ligand>
</feature>
<feature type="site" description="Interaction with substrate tRNA" evidence="10">
    <location>
        <position position="122"/>
    </location>
</feature>
<dbReference type="InterPro" id="IPR018022">
    <property type="entry name" value="IPT"/>
</dbReference>
<dbReference type="EC" id="2.5.1.75" evidence="10"/>
<evidence type="ECO:0000256" key="11">
    <source>
        <dbReference type="RuleBase" id="RU003783"/>
    </source>
</evidence>
<dbReference type="PANTHER" id="PTHR11088">
    <property type="entry name" value="TRNA DIMETHYLALLYLTRANSFERASE"/>
    <property type="match status" value="1"/>
</dbReference>
<comment type="function">
    <text evidence="2 10 12">Catalyzes the transfer of a dimethylallyl group onto the adenine at position 37 in tRNAs that read codons beginning with uridine, leading to the formation of N6-(dimethylallyl)adenosine (i(6)A).</text>
</comment>
<dbReference type="EMBL" id="QGLE01000004">
    <property type="protein sequence ID" value="PWR24302.1"/>
    <property type="molecule type" value="Genomic_DNA"/>
</dbReference>
<comment type="caution">
    <text evidence="10">Lacks conserved residue(s) required for the propagation of feature annotation.</text>
</comment>
<dbReference type="HAMAP" id="MF_00185">
    <property type="entry name" value="IPP_trans"/>
    <property type="match status" value="1"/>
</dbReference>
<gene>
    <name evidence="10" type="primary">miaA</name>
    <name evidence="14" type="ORF">DKG74_09310</name>
</gene>
<keyword evidence="5 10" id="KW-0819">tRNA processing</keyword>
<protein>
    <recommendedName>
        <fullName evidence="10">tRNA dimethylallyltransferase</fullName>
        <ecNumber evidence="10">2.5.1.75</ecNumber>
    </recommendedName>
    <alternativeName>
        <fullName evidence="10">Dimethylallyl diphosphate:tRNA dimethylallyltransferase</fullName>
        <shortName evidence="10">DMAPP:tRNA dimethylallyltransferase</shortName>
        <shortName evidence="10">DMATase</shortName>
    </alternativeName>
    <alternativeName>
        <fullName evidence="10">Isopentenyl-diphosphate:tRNA isopentenyltransferase</fullName>
        <shortName evidence="10">IPP transferase</shortName>
        <shortName evidence="10">IPPT</shortName>
        <shortName evidence="10">IPTase</shortName>
    </alternativeName>
</protein>
<evidence type="ECO:0000256" key="7">
    <source>
        <dbReference type="ARBA" id="ARBA00022840"/>
    </source>
</evidence>
<evidence type="ECO:0000256" key="10">
    <source>
        <dbReference type="HAMAP-Rule" id="MF_00185"/>
    </source>
</evidence>
<keyword evidence="6 10" id="KW-0547">Nucleotide-binding</keyword>
<keyword evidence="8 10" id="KW-0460">Magnesium</keyword>
<dbReference type="Gene3D" id="1.10.20.140">
    <property type="match status" value="1"/>
</dbReference>
<evidence type="ECO:0000256" key="4">
    <source>
        <dbReference type="ARBA" id="ARBA00022679"/>
    </source>
</evidence>
<organism evidence="14 15">
    <name type="scientific">Zavarzinia aquatilis</name>
    <dbReference type="NCBI Taxonomy" id="2211142"/>
    <lineage>
        <taxon>Bacteria</taxon>
        <taxon>Pseudomonadati</taxon>
        <taxon>Pseudomonadota</taxon>
        <taxon>Alphaproteobacteria</taxon>
        <taxon>Rhodospirillales</taxon>
        <taxon>Zavarziniaceae</taxon>
        <taxon>Zavarzinia</taxon>
    </lineage>
</organism>
<dbReference type="Proteomes" id="UP000245461">
    <property type="component" value="Unassembled WGS sequence"/>
</dbReference>
<dbReference type="InterPro" id="IPR039657">
    <property type="entry name" value="Dimethylallyltransferase"/>
</dbReference>
<evidence type="ECO:0000313" key="14">
    <source>
        <dbReference type="EMBL" id="PWR24302.1"/>
    </source>
</evidence>
<dbReference type="Gene3D" id="3.40.50.300">
    <property type="entry name" value="P-loop containing nucleotide triphosphate hydrolases"/>
    <property type="match status" value="1"/>
</dbReference>
<evidence type="ECO:0000256" key="2">
    <source>
        <dbReference type="ARBA" id="ARBA00003213"/>
    </source>
</evidence>
<dbReference type="GO" id="GO:0005524">
    <property type="term" value="F:ATP binding"/>
    <property type="evidence" value="ECO:0007669"/>
    <property type="project" value="UniProtKB-UniRule"/>
</dbReference>
<comment type="similarity">
    <text evidence="3 10 13">Belongs to the IPP transferase family.</text>
</comment>
<name>A0A317ECD9_9PROT</name>
<evidence type="ECO:0000256" key="9">
    <source>
        <dbReference type="ARBA" id="ARBA00049563"/>
    </source>
</evidence>
<dbReference type="InterPro" id="IPR027417">
    <property type="entry name" value="P-loop_NTPase"/>
</dbReference>
<comment type="subunit">
    <text evidence="10">Monomer.</text>
</comment>
<keyword evidence="7 10" id="KW-0067">ATP-binding</keyword>
<feature type="binding site" evidence="10">
    <location>
        <begin position="9"/>
        <end position="16"/>
    </location>
    <ligand>
        <name>ATP</name>
        <dbReference type="ChEBI" id="CHEBI:30616"/>
    </ligand>
</feature>
<evidence type="ECO:0000256" key="8">
    <source>
        <dbReference type="ARBA" id="ARBA00022842"/>
    </source>
</evidence>
<dbReference type="RefSeq" id="WP_109904996.1">
    <property type="nucleotide sequence ID" value="NZ_QGLE01000004.1"/>
</dbReference>
<evidence type="ECO:0000256" key="3">
    <source>
        <dbReference type="ARBA" id="ARBA00005842"/>
    </source>
</evidence>
<evidence type="ECO:0000313" key="15">
    <source>
        <dbReference type="Proteomes" id="UP000245461"/>
    </source>
</evidence>
<evidence type="ECO:0000256" key="12">
    <source>
        <dbReference type="RuleBase" id="RU003784"/>
    </source>
</evidence>
<sequence length="314" mass="32997">MAVTVLIAGPTASGKSGLALALAARLGGVIVNADSMQVYDGLHILTARPAPADEAKVPHRLYGVLPPTEACSAARWQALATAEIAAIHGEGRPAIVVGGTGLYFHALVNGLSDIPAIDPGIRAGLVARLAREGAPALHAELAGVDADLAARLKPGDSQRILRGLEVHQGTGRPLSSWQARAPEAAADLGDLHRLVVAPPRPLLLGRIRQRLEAMAQSGAIAEARAFAARDLDPLLPAAKAIGLRPFAAHAAGQLSLDEAIGQADIETRQYAKRQMTWARGRMADWHWPDVAQETESLAEDIAQKIRQQGLTTQS</sequence>
<dbReference type="PANTHER" id="PTHR11088:SF60">
    <property type="entry name" value="TRNA DIMETHYLALLYLTRANSFERASE"/>
    <property type="match status" value="1"/>
</dbReference>
<evidence type="ECO:0000256" key="1">
    <source>
        <dbReference type="ARBA" id="ARBA00001946"/>
    </source>
</evidence>
<dbReference type="OrthoDB" id="9776390at2"/>
<proteinExistence type="inferred from homology"/>
<dbReference type="GO" id="GO:0006400">
    <property type="term" value="P:tRNA modification"/>
    <property type="evidence" value="ECO:0007669"/>
    <property type="project" value="TreeGrafter"/>
</dbReference>
<keyword evidence="15" id="KW-1185">Reference proteome</keyword>
<comment type="cofactor">
    <cofactor evidence="1 10">
        <name>Mg(2+)</name>
        <dbReference type="ChEBI" id="CHEBI:18420"/>
    </cofactor>
</comment>
<dbReference type="AlphaFoldDB" id="A0A317ECD9"/>
<keyword evidence="4 10" id="KW-0808">Transferase</keyword>
<comment type="caution">
    <text evidence="14">The sequence shown here is derived from an EMBL/GenBank/DDBJ whole genome shotgun (WGS) entry which is preliminary data.</text>
</comment>
<feature type="site" description="Interaction with substrate tRNA" evidence="10">
    <location>
        <position position="100"/>
    </location>
</feature>
<reference evidence="14 15" key="1">
    <citation type="submission" date="2018-05" db="EMBL/GenBank/DDBJ databases">
        <title>Zavarzinia sp. HR-AS.</title>
        <authorList>
            <person name="Lee Y."/>
            <person name="Jeon C.O."/>
        </authorList>
    </citation>
    <scope>NUCLEOTIDE SEQUENCE [LARGE SCALE GENOMIC DNA]</scope>
    <source>
        <strain evidence="14 15">HR-AS</strain>
    </source>
</reference>
<comment type="catalytic activity">
    <reaction evidence="9 10 11">
        <text>adenosine(37) in tRNA + dimethylallyl diphosphate = N(6)-dimethylallyladenosine(37) in tRNA + diphosphate</text>
        <dbReference type="Rhea" id="RHEA:26482"/>
        <dbReference type="Rhea" id="RHEA-COMP:10162"/>
        <dbReference type="Rhea" id="RHEA-COMP:10375"/>
        <dbReference type="ChEBI" id="CHEBI:33019"/>
        <dbReference type="ChEBI" id="CHEBI:57623"/>
        <dbReference type="ChEBI" id="CHEBI:74411"/>
        <dbReference type="ChEBI" id="CHEBI:74415"/>
        <dbReference type="EC" id="2.5.1.75"/>
    </reaction>
</comment>
<dbReference type="GO" id="GO:0052381">
    <property type="term" value="F:tRNA dimethylallyltransferase activity"/>
    <property type="evidence" value="ECO:0007669"/>
    <property type="project" value="UniProtKB-UniRule"/>
</dbReference>
<dbReference type="SUPFAM" id="SSF52540">
    <property type="entry name" value="P-loop containing nucleoside triphosphate hydrolases"/>
    <property type="match status" value="2"/>
</dbReference>
<dbReference type="Pfam" id="PF01715">
    <property type="entry name" value="IPPT"/>
    <property type="match status" value="1"/>
</dbReference>
<feature type="region of interest" description="Interaction with substrate tRNA" evidence="10">
    <location>
        <begin position="34"/>
        <end position="37"/>
    </location>
</feature>
<evidence type="ECO:0000256" key="6">
    <source>
        <dbReference type="ARBA" id="ARBA00022741"/>
    </source>
</evidence>
<dbReference type="NCBIfam" id="TIGR00174">
    <property type="entry name" value="miaA"/>
    <property type="match status" value="1"/>
</dbReference>
<feature type="region of interest" description="Interaction with substrate tRNA" evidence="10">
    <location>
        <begin position="158"/>
        <end position="162"/>
    </location>
</feature>
<evidence type="ECO:0000256" key="5">
    <source>
        <dbReference type="ARBA" id="ARBA00022694"/>
    </source>
</evidence>
<accession>A0A317ECD9</accession>
<evidence type="ECO:0000256" key="13">
    <source>
        <dbReference type="RuleBase" id="RU003785"/>
    </source>
</evidence>